<protein>
    <submittedName>
        <fullName evidence="1">Uncharacterized protein</fullName>
    </submittedName>
</protein>
<dbReference type="AlphaFoldDB" id="A0A9P6FN77"/>
<gene>
    <name evidence="1" type="ORF">BGW38_006871</name>
</gene>
<name>A0A9P6FN77_9FUNG</name>
<dbReference type="EMBL" id="JAABOA010004443">
    <property type="protein sequence ID" value="KAF9577730.1"/>
    <property type="molecule type" value="Genomic_DNA"/>
</dbReference>
<sequence>MESIRYEVDPQWIGLAPPLQYGPSILGERLEQALLSFPTPDGAEDAKRARRHLLRHGLAEDRDSTPMAKYIYNSLLHGPSHSFRLTLADQKSIEVPTRSNLLLALAAQQLGINIYLFSSRASPIAFKATGATNSVGFFHHIDSITSTSRFWILGATPSAPNPVPVGRGHPPPFSSEFGRATFRIEGRKPNRLTKRKGDDLDDDEVKAAFKKVCRESMSSHARACMVKGQGLEATKNKLIREERSGLPKGVRKRAFEDVRASFEEAKTLSDDVLKRKLGKDGDVSAWNSLVRTVFDEIWEAEAAK</sequence>
<evidence type="ECO:0000313" key="2">
    <source>
        <dbReference type="Proteomes" id="UP000780801"/>
    </source>
</evidence>
<organism evidence="1 2">
    <name type="scientific">Lunasporangiospora selenospora</name>
    <dbReference type="NCBI Taxonomy" id="979761"/>
    <lineage>
        <taxon>Eukaryota</taxon>
        <taxon>Fungi</taxon>
        <taxon>Fungi incertae sedis</taxon>
        <taxon>Mucoromycota</taxon>
        <taxon>Mortierellomycotina</taxon>
        <taxon>Mortierellomycetes</taxon>
        <taxon>Mortierellales</taxon>
        <taxon>Mortierellaceae</taxon>
        <taxon>Lunasporangiospora</taxon>
    </lineage>
</organism>
<proteinExistence type="predicted"/>
<comment type="caution">
    <text evidence="1">The sequence shown here is derived from an EMBL/GenBank/DDBJ whole genome shotgun (WGS) entry which is preliminary data.</text>
</comment>
<keyword evidence="2" id="KW-1185">Reference proteome</keyword>
<dbReference type="Proteomes" id="UP000780801">
    <property type="component" value="Unassembled WGS sequence"/>
</dbReference>
<evidence type="ECO:0000313" key="1">
    <source>
        <dbReference type="EMBL" id="KAF9577730.1"/>
    </source>
</evidence>
<reference evidence="1" key="1">
    <citation type="journal article" date="2020" name="Fungal Divers.">
        <title>Resolving the Mortierellaceae phylogeny through synthesis of multi-gene phylogenetics and phylogenomics.</title>
        <authorList>
            <person name="Vandepol N."/>
            <person name="Liber J."/>
            <person name="Desiro A."/>
            <person name="Na H."/>
            <person name="Kennedy M."/>
            <person name="Barry K."/>
            <person name="Grigoriev I.V."/>
            <person name="Miller A.N."/>
            <person name="O'Donnell K."/>
            <person name="Stajich J.E."/>
            <person name="Bonito G."/>
        </authorList>
    </citation>
    <scope>NUCLEOTIDE SEQUENCE</scope>
    <source>
        <strain evidence="1">KOD1015</strain>
    </source>
</reference>
<dbReference type="OrthoDB" id="2436324at2759"/>
<accession>A0A9P6FN77</accession>
<feature type="non-terminal residue" evidence="1">
    <location>
        <position position="304"/>
    </location>
</feature>